<dbReference type="EMBL" id="LAQJ01000299">
    <property type="protein sequence ID" value="KKO18040.1"/>
    <property type="molecule type" value="Genomic_DNA"/>
</dbReference>
<keyword evidence="4" id="KW-0862">Zinc</keyword>
<dbReference type="Proteomes" id="UP000034954">
    <property type="component" value="Unassembled WGS sequence"/>
</dbReference>
<dbReference type="AlphaFoldDB" id="A0A0M2UQW5"/>
<keyword evidence="2" id="KW-1003">Cell membrane</keyword>
<organism evidence="6 7">
    <name type="scientific">Candidatus Brocadia fulgida</name>
    <dbReference type="NCBI Taxonomy" id="380242"/>
    <lineage>
        <taxon>Bacteria</taxon>
        <taxon>Pseudomonadati</taxon>
        <taxon>Planctomycetota</taxon>
        <taxon>Candidatus Brocadiia</taxon>
        <taxon>Candidatus Brocadiales</taxon>
        <taxon>Candidatus Brocadiaceae</taxon>
        <taxon>Candidatus Brocadia</taxon>
    </lineage>
</organism>
<evidence type="ECO:0000313" key="6">
    <source>
        <dbReference type="EMBL" id="KKO18040.1"/>
    </source>
</evidence>
<gene>
    <name evidence="6" type="ORF">BROFUL_03263</name>
</gene>
<evidence type="ECO:0000256" key="1">
    <source>
        <dbReference type="ARBA" id="ARBA00022448"/>
    </source>
</evidence>
<protein>
    <submittedName>
        <fullName evidence="6">Uncharacterized protein</fullName>
    </submittedName>
</protein>
<evidence type="ECO:0000256" key="2">
    <source>
        <dbReference type="ARBA" id="ARBA00022475"/>
    </source>
</evidence>
<keyword evidence="5" id="KW-0472">Membrane</keyword>
<dbReference type="PANTHER" id="PTHR38344:SF1">
    <property type="entry name" value="INORGANIC CARBON TRANSPORTER SUBUNIT DABA-RELATED"/>
    <property type="match status" value="1"/>
</dbReference>
<dbReference type="InterPro" id="IPR018752">
    <property type="entry name" value="DabA"/>
</dbReference>
<accession>A0A0M2UQW5</accession>
<sequence>MTSYNYTVDPEGKFLRNILGAVGPVCAGINLEYYFSFIDNEHYGCGTKLPHNITSLVGVMNGHYSDLQLGLPWQMVELHEPIRLILLVCCKVETMETILGEAFGYTGQPGHFQCLVKHNWITLAIHDQEQEKLFLWKEGRFVPFEETADVPKYKGDDQRFFLEQGHLLFGQII</sequence>
<dbReference type="GO" id="GO:0046872">
    <property type="term" value="F:metal ion binding"/>
    <property type="evidence" value="ECO:0007669"/>
    <property type="project" value="UniProtKB-KW"/>
</dbReference>
<reference evidence="6 7" key="1">
    <citation type="journal article" date="2013" name="BMC Microbiol.">
        <title>Identification of the type II cytochrome c maturation pathway in anammox bacteria by comparative genomics.</title>
        <authorList>
            <person name="Ferousi C."/>
            <person name="Speth D.R."/>
            <person name="Reimann J."/>
            <person name="Op den Camp H.J."/>
            <person name="Allen J.W."/>
            <person name="Keltjens J.T."/>
            <person name="Jetten M.S."/>
        </authorList>
    </citation>
    <scope>NUCLEOTIDE SEQUENCE [LARGE SCALE GENOMIC DNA]</scope>
    <source>
        <strain evidence="6">RU1</strain>
    </source>
</reference>
<dbReference type="PANTHER" id="PTHR38344">
    <property type="entry name" value="UPF0753 PROTEIN AQ_863"/>
    <property type="match status" value="1"/>
</dbReference>
<evidence type="ECO:0000256" key="4">
    <source>
        <dbReference type="ARBA" id="ARBA00022833"/>
    </source>
</evidence>
<dbReference type="Pfam" id="PF10070">
    <property type="entry name" value="DabA"/>
    <property type="match status" value="1"/>
</dbReference>
<keyword evidence="3" id="KW-0479">Metal-binding</keyword>
<keyword evidence="7" id="KW-1185">Reference proteome</keyword>
<evidence type="ECO:0000256" key="3">
    <source>
        <dbReference type="ARBA" id="ARBA00022723"/>
    </source>
</evidence>
<name>A0A0M2UQW5_9BACT</name>
<evidence type="ECO:0000256" key="5">
    <source>
        <dbReference type="ARBA" id="ARBA00023136"/>
    </source>
</evidence>
<dbReference type="PATRIC" id="fig|380242.3.peg.4024"/>
<proteinExistence type="predicted"/>
<comment type="caution">
    <text evidence="6">The sequence shown here is derived from an EMBL/GenBank/DDBJ whole genome shotgun (WGS) entry which is preliminary data.</text>
</comment>
<evidence type="ECO:0000313" key="7">
    <source>
        <dbReference type="Proteomes" id="UP000034954"/>
    </source>
</evidence>
<keyword evidence="1" id="KW-0813">Transport</keyword>